<dbReference type="InterPro" id="IPR011059">
    <property type="entry name" value="Metal-dep_hydrolase_composite"/>
</dbReference>
<dbReference type="GO" id="GO:0006046">
    <property type="term" value="P:N-acetylglucosamine catabolic process"/>
    <property type="evidence" value="ECO:0007669"/>
    <property type="project" value="TreeGrafter"/>
</dbReference>
<evidence type="ECO:0000313" key="11">
    <source>
        <dbReference type="Proteomes" id="UP000242757"/>
    </source>
</evidence>
<feature type="binding site" evidence="8">
    <location>
        <position position="213"/>
    </location>
    <ligand>
        <name>Zn(2+)</name>
        <dbReference type="ChEBI" id="CHEBI:29105"/>
    </ligand>
</feature>
<gene>
    <name evidence="10" type="ORF">B6S08_00485</name>
</gene>
<dbReference type="NCBIfam" id="NF008371">
    <property type="entry name" value="PRK11170.1"/>
    <property type="match status" value="1"/>
</dbReference>
<feature type="active site" description="Proton donor/acceptor" evidence="6">
    <location>
        <position position="271"/>
    </location>
</feature>
<dbReference type="GO" id="GO:0046872">
    <property type="term" value="F:metal ion binding"/>
    <property type="evidence" value="ECO:0007669"/>
    <property type="project" value="UniProtKB-KW"/>
</dbReference>
<dbReference type="OrthoDB" id="9776488at2"/>
<dbReference type="InterPro" id="IPR032466">
    <property type="entry name" value="Metal_Hydrolase"/>
</dbReference>
<dbReference type="Gene3D" id="2.30.40.10">
    <property type="entry name" value="Urease, subunit C, domain 1"/>
    <property type="match status" value="1"/>
</dbReference>
<feature type="binding site" evidence="8">
    <location>
        <position position="192"/>
    </location>
    <ligand>
        <name>Zn(2+)</name>
        <dbReference type="ChEBI" id="CHEBI:29105"/>
    </ligand>
</feature>
<comment type="caution">
    <text evidence="10">The sequence shown here is derived from an EMBL/GenBank/DDBJ whole genome shotgun (WGS) entry which is preliminary data.</text>
</comment>
<keyword evidence="2 8" id="KW-0479">Metal-binding</keyword>
<feature type="binding site" evidence="7">
    <location>
        <position position="139"/>
    </location>
    <ligand>
        <name>substrate</name>
    </ligand>
</feature>
<dbReference type="SUPFAM" id="SSF51556">
    <property type="entry name" value="Metallo-dependent hydrolases"/>
    <property type="match status" value="1"/>
</dbReference>
<evidence type="ECO:0000256" key="1">
    <source>
        <dbReference type="ARBA" id="ARBA00010716"/>
    </source>
</evidence>
<dbReference type="SUPFAM" id="SSF51338">
    <property type="entry name" value="Composite domain of metallo-dependent hydrolases"/>
    <property type="match status" value="1"/>
</dbReference>
<feature type="binding site" evidence="7">
    <location>
        <position position="249"/>
    </location>
    <ligand>
        <name>substrate</name>
    </ligand>
</feature>
<evidence type="ECO:0000256" key="2">
    <source>
        <dbReference type="ARBA" id="ARBA00022723"/>
    </source>
</evidence>
<protein>
    <submittedName>
        <fullName evidence="10">N-acetylglucosamine-6-phosphate deacetylase</fullName>
    </submittedName>
</protein>
<dbReference type="Pfam" id="PF01979">
    <property type="entry name" value="Amidohydro_1"/>
    <property type="match status" value="1"/>
</dbReference>
<reference evidence="10 11" key="1">
    <citation type="submission" date="2017-08" db="EMBL/GenBank/DDBJ databases">
        <title>A Genome Sequence of Oceanimonas doudoroffii ATCC 27123T.</title>
        <authorList>
            <person name="Brennan M.A."/>
            <person name="Maclea K.S."/>
            <person name="Mcclelland W.D."/>
            <person name="Trachtenberg A.M."/>
        </authorList>
    </citation>
    <scope>NUCLEOTIDE SEQUENCE [LARGE SCALE GENOMIC DNA]</scope>
    <source>
        <strain evidence="10 11">ATCC 27123</strain>
    </source>
</reference>
<dbReference type="InterPro" id="IPR003764">
    <property type="entry name" value="GlcNAc_6-P_deAcase"/>
</dbReference>
<evidence type="ECO:0000256" key="8">
    <source>
        <dbReference type="PIRSR" id="PIRSR038994-3"/>
    </source>
</evidence>
<dbReference type="InterPro" id="IPR006680">
    <property type="entry name" value="Amidohydro-rel"/>
</dbReference>
<dbReference type="RefSeq" id="WP_094198827.1">
    <property type="nucleotide sequence ID" value="NZ_NBIM01000001.1"/>
</dbReference>
<feature type="binding site" evidence="7">
    <location>
        <begin position="216"/>
        <end position="217"/>
    </location>
    <ligand>
        <name>substrate</name>
    </ligand>
</feature>
<feature type="binding site" evidence="8">
    <location>
        <position position="128"/>
    </location>
    <ligand>
        <name>Zn(2+)</name>
        <dbReference type="ChEBI" id="CHEBI:29105"/>
    </ligand>
</feature>
<feature type="binding site" evidence="7">
    <location>
        <begin position="306"/>
        <end position="308"/>
    </location>
    <ligand>
        <name>substrate</name>
    </ligand>
</feature>
<dbReference type="EMBL" id="NBIM01000001">
    <property type="protein sequence ID" value="OXY82048.1"/>
    <property type="molecule type" value="Genomic_DNA"/>
</dbReference>
<sequence>MHALTHCTLFDGERLHRQTALVIDGDRIAALVPEHDLDAGLPRTDLQGAVLSAGFIDLQLNGCGGVMFNDAISATTLDRMHATNLASGTTSFLPTLITSPDDDMRRAVTLVRDYMARHPWRVPGLHLEGPYTNVARKGIHPAAQIRPLTEPMLTFLCEHADAIAMLTLAPEVNNPAHLRRLAQAGIHLAMGHTGADYDQAMAGFDAGIGFATHLYNAMSPTANGRQPGAVGAVYDAPRVAAGIIADGHHVHYANVRLAHRVLGERLCLVTDATAAAGAPPGFERFDFCGATVYVRDGKCVDEHGTLGGSALTMIDGVKNLVQQAGLSLEQSLAMASRNPAKVLGLDADIGTATPGRLANLVAFDTTFNVIATYVNGLPSS</sequence>
<evidence type="ECO:0000256" key="6">
    <source>
        <dbReference type="PIRSR" id="PIRSR038994-1"/>
    </source>
</evidence>
<evidence type="ECO:0000256" key="3">
    <source>
        <dbReference type="ARBA" id="ARBA00022801"/>
    </source>
</evidence>
<evidence type="ECO:0000256" key="5">
    <source>
        <dbReference type="PIRNR" id="PIRNR038994"/>
    </source>
</evidence>
<evidence type="ECO:0000256" key="7">
    <source>
        <dbReference type="PIRSR" id="PIRSR038994-2"/>
    </source>
</evidence>
<evidence type="ECO:0000256" key="4">
    <source>
        <dbReference type="ARBA" id="ARBA00023277"/>
    </source>
</evidence>
<comment type="cofactor">
    <cofactor evidence="8">
        <name>a divalent metal cation</name>
        <dbReference type="ChEBI" id="CHEBI:60240"/>
    </cofactor>
    <text evidence="8">Binds 1 divalent metal cation per subunit.</text>
</comment>
<proteinExistence type="inferred from homology"/>
<evidence type="ECO:0000313" key="10">
    <source>
        <dbReference type="EMBL" id="OXY82048.1"/>
    </source>
</evidence>
<feature type="binding site" evidence="7">
    <location>
        <position position="225"/>
    </location>
    <ligand>
        <name>substrate</name>
    </ligand>
</feature>
<dbReference type="PIRSF" id="PIRSF038994">
    <property type="entry name" value="NagA"/>
    <property type="match status" value="1"/>
</dbReference>
<evidence type="ECO:0000259" key="9">
    <source>
        <dbReference type="Pfam" id="PF01979"/>
    </source>
</evidence>
<dbReference type="FunFam" id="3.20.20.140:FF:000004">
    <property type="entry name" value="N-acetylglucosamine-6-phosphate deacetylase"/>
    <property type="match status" value="1"/>
</dbReference>
<dbReference type="GO" id="GO:0008448">
    <property type="term" value="F:N-acetylglucosamine-6-phosphate deacetylase activity"/>
    <property type="evidence" value="ECO:0007669"/>
    <property type="project" value="InterPro"/>
</dbReference>
<keyword evidence="11" id="KW-1185">Reference proteome</keyword>
<keyword evidence="3 5" id="KW-0378">Hydrolase</keyword>
<dbReference type="Proteomes" id="UP000242757">
    <property type="component" value="Unassembled WGS sequence"/>
</dbReference>
<dbReference type="PANTHER" id="PTHR11113">
    <property type="entry name" value="N-ACETYLGLUCOSAMINE-6-PHOSPHATE DEACETYLASE"/>
    <property type="match status" value="1"/>
</dbReference>
<dbReference type="NCBIfam" id="TIGR00221">
    <property type="entry name" value="nagA"/>
    <property type="match status" value="1"/>
</dbReference>
<accession>A0A233RF79</accession>
<organism evidence="10 11">
    <name type="scientific">Oceanimonas doudoroffii</name>
    <dbReference type="NCBI Taxonomy" id="84158"/>
    <lineage>
        <taxon>Bacteria</taxon>
        <taxon>Pseudomonadati</taxon>
        <taxon>Pseudomonadota</taxon>
        <taxon>Gammaproteobacteria</taxon>
        <taxon>Aeromonadales</taxon>
        <taxon>Aeromonadaceae</taxon>
        <taxon>Oceanimonas</taxon>
    </lineage>
</organism>
<feature type="domain" description="Amidohydrolase-related" evidence="9">
    <location>
        <begin position="51"/>
        <end position="376"/>
    </location>
</feature>
<dbReference type="Gene3D" id="3.20.20.140">
    <property type="entry name" value="Metal-dependent hydrolases"/>
    <property type="match status" value="1"/>
</dbReference>
<dbReference type="AlphaFoldDB" id="A0A233RF79"/>
<dbReference type="PANTHER" id="PTHR11113:SF14">
    <property type="entry name" value="N-ACETYLGLUCOSAMINE-6-PHOSPHATE DEACETYLASE"/>
    <property type="match status" value="1"/>
</dbReference>
<comment type="similarity">
    <text evidence="1 5">Belongs to the metallo-dependent hydrolases superfamily. NagA family.</text>
</comment>
<name>A0A233RF79_9GAMM</name>
<keyword evidence="4 5" id="KW-0119">Carbohydrate metabolism</keyword>